<name>A0A852PWN3_HAEHA</name>
<dbReference type="EMBL" id="JACBKA010000023">
    <property type="protein sequence ID" value="NYA27892.1"/>
    <property type="molecule type" value="Genomic_DNA"/>
</dbReference>
<evidence type="ECO:0000313" key="3">
    <source>
        <dbReference type="Proteomes" id="UP000590599"/>
    </source>
</evidence>
<dbReference type="InterPro" id="IPR055847">
    <property type="entry name" value="DUF7424"/>
</dbReference>
<sequence>MKKTFIALSSLCLLAGCKVDMTSSVGLAELQKDDISTINTELSVEVINCNDFEDSRRESKELSELKVNVPKVFRNAEFVECYKKKMESFAIFKVPVTVGKQKPSDFDIHFGSGQNSLFFIAASQQFRDKLAHFQKRNLTKLDMKINTTVVNNTQQSFKFKLDNIYLNGKPEMNSRFVYEVNPGEKIPLQLSNVATDGLLRTEQHYGGVIVMYREDK</sequence>
<dbReference type="Proteomes" id="UP000590599">
    <property type="component" value="Unassembled WGS sequence"/>
</dbReference>
<comment type="caution">
    <text evidence="2">The sequence shown here is derived from an EMBL/GenBank/DDBJ whole genome shotgun (WGS) entry which is preliminary data.</text>
</comment>
<dbReference type="RefSeq" id="WP_179228024.1">
    <property type="nucleotide sequence ID" value="NZ_JACBKA010000023.1"/>
</dbReference>
<feature type="domain" description="DUF7424" evidence="1">
    <location>
        <begin position="21"/>
        <end position="205"/>
    </location>
</feature>
<proteinExistence type="predicted"/>
<organism evidence="2 3">
    <name type="scientific">Haemophilus haemolyticus</name>
    <dbReference type="NCBI Taxonomy" id="726"/>
    <lineage>
        <taxon>Bacteria</taxon>
        <taxon>Pseudomonadati</taxon>
        <taxon>Pseudomonadota</taxon>
        <taxon>Gammaproteobacteria</taxon>
        <taxon>Pasteurellales</taxon>
        <taxon>Pasteurellaceae</taxon>
        <taxon>Haemophilus</taxon>
    </lineage>
</organism>
<dbReference type="PROSITE" id="PS51257">
    <property type="entry name" value="PROKAR_LIPOPROTEIN"/>
    <property type="match status" value="1"/>
</dbReference>
<reference evidence="2 3" key="1">
    <citation type="submission" date="2020-07" db="EMBL/GenBank/DDBJ databases">
        <title>Genus Haemophilus, Bergeys manual.</title>
        <authorList>
            <person name="Noerskov-Lauritsen N."/>
        </authorList>
    </citation>
    <scope>NUCLEOTIDE SEQUENCE [LARGE SCALE GENOMIC DNA]</scope>
    <source>
        <strain evidence="2 3">CCUG30047</strain>
    </source>
</reference>
<protein>
    <recommendedName>
        <fullName evidence="1">DUF7424 domain-containing protein</fullName>
    </recommendedName>
</protein>
<gene>
    <name evidence="2" type="ORF">HZI69_08625</name>
</gene>
<dbReference type="AlphaFoldDB" id="A0A852PWN3"/>
<accession>A0A852PWN3</accession>
<evidence type="ECO:0000313" key="2">
    <source>
        <dbReference type="EMBL" id="NYA27892.1"/>
    </source>
</evidence>
<evidence type="ECO:0000259" key="1">
    <source>
        <dbReference type="Pfam" id="PF24199"/>
    </source>
</evidence>
<dbReference type="Pfam" id="PF24199">
    <property type="entry name" value="DUF7424"/>
    <property type="match status" value="1"/>
</dbReference>